<dbReference type="EMBL" id="QGMZ01000006">
    <property type="protein sequence ID" value="PWR75861.1"/>
    <property type="molecule type" value="Genomic_DNA"/>
</dbReference>
<evidence type="ECO:0000313" key="2">
    <source>
        <dbReference type="Proteomes" id="UP000245934"/>
    </source>
</evidence>
<dbReference type="RefSeq" id="WP_109939439.1">
    <property type="nucleotide sequence ID" value="NZ_CP176366.1"/>
</dbReference>
<sequence>MKKRISNSRSIKEFHHPVLDDIKDRLKKDPTLVQRFKDDFQGTIRDLGIVYGDKEKNKLKRDWQKWVREDLRNKMEGVPKDKIPYYSMVRNGKPISIRVFLTTDGKVRKIQPREDEI</sequence>
<keyword evidence="2" id="KW-1185">Reference proteome</keyword>
<evidence type="ECO:0000313" key="1">
    <source>
        <dbReference type="EMBL" id="PWR75861.1"/>
    </source>
</evidence>
<dbReference type="Proteomes" id="UP000245934">
    <property type="component" value="Unassembled WGS sequence"/>
</dbReference>
<protein>
    <submittedName>
        <fullName evidence="1">Uncharacterized protein</fullName>
    </submittedName>
</protein>
<gene>
    <name evidence="1" type="ORF">DLD82_02005</name>
</gene>
<organism evidence="1 2">
    <name type="scientific">Methanospirillum stamsii</name>
    <dbReference type="NCBI Taxonomy" id="1277351"/>
    <lineage>
        <taxon>Archaea</taxon>
        <taxon>Methanobacteriati</taxon>
        <taxon>Methanobacteriota</taxon>
        <taxon>Stenosarchaea group</taxon>
        <taxon>Methanomicrobia</taxon>
        <taxon>Methanomicrobiales</taxon>
        <taxon>Methanospirillaceae</taxon>
        <taxon>Methanospirillum</taxon>
    </lineage>
</organism>
<accession>A0A2V2NJS4</accession>
<reference evidence="1 2" key="1">
    <citation type="submission" date="2018-05" db="EMBL/GenBank/DDBJ databases">
        <title>Draft genome of Methanospirillum stamsii Pt1.</title>
        <authorList>
            <person name="Dueholm M.S."/>
            <person name="Nielsen P.H."/>
            <person name="Bakmann L.F."/>
            <person name="Otzen D.E."/>
        </authorList>
    </citation>
    <scope>NUCLEOTIDE SEQUENCE [LARGE SCALE GENOMIC DNA]</scope>
    <source>
        <strain evidence="1 2">Pt1</strain>
    </source>
</reference>
<dbReference type="AlphaFoldDB" id="A0A2V2NJS4"/>
<comment type="caution">
    <text evidence="1">The sequence shown here is derived from an EMBL/GenBank/DDBJ whole genome shotgun (WGS) entry which is preliminary data.</text>
</comment>
<name>A0A2V2NJS4_9EURY</name>
<dbReference type="GeneID" id="97611477"/>
<proteinExistence type="predicted"/>